<dbReference type="InterPro" id="IPR023158">
    <property type="entry name" value="YerB-like_sf"/>
</dbReference>
<name>A0A2V3WD35_9BACI</name>
<accession>A0A2V3WD35</accession>
<dbReference type="Proteomes" id="UP000247922">
    <property type="component" value="Unassembled WGS sequence"/>
</dbReference>
<feature type="domain" description="DUF3048" evidence="2">
    <location>
        <begin position="60"/>
        <end position="202"/>
    </location>
</feature>
<proteinExistence type="predicted"/>
<feature type="domain" description="DUF3048" evidence="3">
    <location>
        <begin position="231"/>
        <end position="337"/>
    </location>
</feature>
<dbReference type="EMBL" id="QJJR01000006">
    <property type="protein sequence ID" value="PXW91038.1"/>
    <property type="molecule type" value="Genomic_DNA"/>
</dbReference>
<comment type="caution">
    <text evidence="4">The sequence shown here is derived from an EMBL/GenBank/DDBJ whole genome shotgun (WGS) entry which is preliminary data.</text>
</comment>
<dbReference type="Pfam" id="PF11258">
    <property type="entry name" value="DUF3048"/>
    <property type="match status" value="1"/>
</dbReference>
<evidence type="ECO:0000259" key="2">
    <source>
        <dbReference type="Pfam" id="PF11258"/>
    </source>
</evidence>
<reference evidence="4 5" key="1">
    <citation type="submission" date="2018-05" db="EMBL/GenBank/DDBJ databases">
        <title>Genomic Encyclopedia of Type Strains, Phase IV (KMG-IV): sequencing the most valuable type-strain genomes for metagenomic binning, comparative biology and taxonomic classification.</title>
        <authorList>
            <person name="Goeker M."/>
        </authorList>
    </citation>
    <scope>NUCLEOTIDE SEQUENCE [LARGE SCALE GENOMIC DNA]</scope>
    <source>
        <strain evidence="4 5">DSM 22440</strain>
    </source>
</reference>
<sequence length="352" mass="39966">MKGDERMKRYILLVMLSMLVFVGCSNDEDAERQVTDHSKNDTTEKEREPIEVEEKERFPLTGIETDEVPTQRFINVMVNNHPRARPQSGLSQADMVFEILSEGQTTRLMAMFHSEQPEVVGPVRSARPYYFNLADDYNALYVYHGAATFIENMLKNGAADHLNGAYYDNDRQLFKRESFRVAPHNSYVIFDAIAETAKEKGYEMETTYEPLTFLSDEEMTGLEGNPANEVTLYYGNESVRYVYQSDTETYHRYNGQSQTVELSDSTPIALDNVFILETYHEIADDVGRREIDFSSGGDALLIQKGVAKEVAWENRDGRIIPVQSGEAVGFVPGKTWINVIPTSTGIERVTVE</sequence>
<dbReference type="PROSITE" id="PS51257">
    <property type="entry name" value="PROKAR_LIPOPROTEIN"/>
    <property type="match status" value="1"/>
</dbReference>
<dbReference type="SUPFAM" id="SSF159774">
    <property type="entry name" value="YerB-like"/>
    <property type="match status" value="1"/>
</dbReference>
<evidence type="ECO:0000313" key="4">
    <source>
        <dbReference type="EMBL" id="PXW91038.1"/>
    </source>
</evidence>
<evidence type="ECO:0008006" key="6">
    <source>
        <dbReference type="Google" id="ProtNLM"/>
    </source>
</evidence>
<dbReference type="Gene3D" id="3.50.90.10">
    <property type="entry name" value="YerB-like"/>
    <property type="match status" value="1"/>
</dbReference>
<dbReference type="Pfam" id="PF17479">
    <property type="entry name" value="DUF3048_C"/>
    <property type="match status" value="1"/>
</dbReference>
<keyword evidence="5" id="KW-1185">Reference proteome</keyword>
<gene>
    <name evidence="4" type="ORF">DES38_10672</name>
</gene>
<evidence type="ECO:0000259" key="3">
    <source>
        <dbReference type="Pfam" id="PF17479"/>
    </source>
</evidence>
<organism evidence="4 5">
    <name type="scientific">Streptohalobacillus salinus</name>
    <dbReference type="NCBI Taxonomy" id="621096"/>
    <lineage>
        <taxon>Bacteria</taxon>
        <taxon>Bacillati</taxon>
        <taxon>Bacillota</taxon>
        <taxon>Bacilli</taxon>
        <taxon>Bacillales</taxon>
        <taxon>Bacillaceae</taxon>
        <taxon>Streptohalobacillus</taxon>
    </lineage>
</organism>
<dbReference type="InterPro" id="IPR021416">
    <property type="entry name" value="DUF3048_N"/>
</dbReference>
<evidence type="ECO:0000313" key="5">
    <source>
        <dbReference type="Proteomes" id="UP000247922"/>
    </source>
</evidence>
<evidence type="ECO:0000256" key="1">
    <source>
        <dbReference type="SAM" id="MobiDB-lite"/>
    </source>
</evidence>
<feature type="region of interest" description="Disordered" evidence="1">
    <location>
        <begin position="31"/>
        <end position="51"/>
    </location>
</feature>
<dbReference type="InterPro" id="IPR035328">
    <property type="entry name" value="DUF3048_C"/>
</dbReference>
<dbReference type="AlphaFoldDB" id="A0A2V3WD35"/>
<protein>
    <recommendedName>
        <fullName evidence="6">DUF3048 family protein</fullName>
    </recommendedName>
</protein>